<dbReference type="Gene3D" id="3.10.450.50">
    <property type="match status" value="1"/>
</dbReference>
<dbReference type="AlphaFoldDB" id="A0A4R8R4T5"/>
<organism evidence="3 4">
    <name type="scientific">Mycobacteroides franklinii</name>
    <dbReference type="NCBI Taxonomy" id="948102"/>
    <lineage>
        <taxon>Bacteria</taxon>
        <taxon>Bacillati</taxon>
        <taxon>Actinomycetota</taxon>
        <taxon>Actinomycetes</taxon>
        <taxon>Mycobacteriales</taxon>
        <taxon>Mycobacteriaceae</taxon>
        <taxon>Mycobacteroides</taxon>
    </lineage>
</organism>
<feature type="domain" description="Limonene-1,2-epoxide hydrolase" evidence="1">
    <location>
        <begin position="41"/>
        <end position="134"/>
    </location>
</feature>
<name>A0A4R8R4T5_9MYCO</name>
<evidence type="ECO:0000259" key="1">
    <source>
        <dbReference type="Pfam" id="PF07858"/>
    </source>
</evidence>
<dbReference type="GO" id="GO:0016787">
    <property type="term" value="F:hydrolase activity"/>
    <property type="evidence" value="ECO:0007669"/>
    <property type="project" value="UniProtKB-KW"/>
</dbReference>
<dbReference type="Proteomes" id="UP000295165">
    <property type="component" value="Unassembled WGS sequence"/>
</dbReference>
<dbReference type="InterPro" id="IPR032710">
    <property type="entry name" value="NTF2-like_dom_sf"/>
</dbReference>
<evidence type="ECO:0000313" key="5">
    <source>
        <dbReference type="Proteomes" id="UP000295627"/>
    </source>
</evidence>
<dbReference type="Pfam" id="PF07858">
    <property type="entry name" value="LEH"/>
    <property type="match status" value="1"/>
</dbReference>
<reference evidence="2" key="1">
    <citation type="submission" date="2018-12" db="EMBL/GenBank/DDBJ databases">
        <authorList>
            <person name="Behra P.R.K."/>
            <person name="Das S."/>
            <person name="Pettersson B.M.F."/>
            <person name="Shirreff L."/>
            <person name="Ducote T."/>
            <person name="Jacobsson K.-G."/>
            <person name="Ennis D.G."/>
            <person name="Kirsebom L.A."/>
        </authorList>
    </citation>
    <scope>NUCLEOTIDE SEQUENCE</scope>
    <source>
        <strain evidence="2">DSM 45524</strain>
    </source>
</reference>
<evidence type="ECO:0000313" key="2">
    <source>
        <dbReference type="EMBL" id="TDH22400.1"/>
    </source>
</evidence>
<dbReference type="EMBL" id="PECC01000027">
    <property type="protein sequence ID" value="TDZ51161.1"/>
    <property type="molecule type" value="Genomic_DNA"/>
</dbReference>
<accession>A0A4R8R4T5</accession>
<dbReference type="RefSeq" id="WP_078333870.1">
    <property type="nucleotide sequence ID" value="NZ_MAFQ01000005.1"/>
</dbReference>
<sequence>MISTPDGTSTLADTQLPQPLSDFFTSWGVSFDELLDSFDLLTDRCQWIQRPIPTLTGPHAARRFLRLAHRILSLTTIDVDILRTSVNGHTVFVERIDHLRRADGSTIASAPVVGIIEFVDGQIVHWREYFDSLEFACRAMQTGAVHSAGGLARRVTQPWK</sequence>
<reference evidence="4 5" key="2">
    <citation type="journal article" date="2019" name="Sci. Rep.">
        <title>Extended insight into the Mycobacterium chelonae-abscessus complex through whole genome sequencing of Mycobacterium salmoniphilum outbreak and Mycobacterium salmoniphilum-like strains.</title>
        <authorList>
            <person name="Behra P.R.K."/>
            <person name="Das S."/>
            <person name="Pettersson B.M.F."/>
            <person name="Shirreff L."/>
            <person name="DuCote T."/>
            <person name="Jacobsson K.G."/>
            <person name="Ennis D.G."/>
            <person name="Kirsebom L.A."/>
        </authorList>
    </citation>
    <scope>NUCLEOTIDE SEQUENCE [LARGE SCALE GENOMIC DNA]</scope>
    <source>
        <strain evidence="3 4">CCUG 63697</strain>
        <strain evidence="2 5">DSM 45524</strain>
    </source>
</reference>
<dbReference type="EMBL" id="RXLR01000014">
    <property type="protein sequence ID" value="TDH22400.1"/>
    <property type="molecule type" value="Genomic_DNA"/>
</dbReference>
<proteinExistence type="predicted"/>
<comment type="caution">
    <text evidence="3">The sequence shown here is derived from an EMBL/GenBank/DDBJ whole genome shotgun (WGS) entry which is preliminary data.</text>
</comment>
<evidence type="ECO:0000313" key="4">
    <source>
        <dbReference type="Proteomes" id="UP000295165"/>
    </source>
</evidence>
<evidence type="ECO:0000313" key="3">
    <source>
        <dbReference type="EMBL" id="TDZ51161.1"/>
    </source>
</evidence>
<gene>
    <name evidence="3" type="ORF">CCUG63697_02677</name>
    <name evidence="2" type="ORF">EJ571_10785</name>
</gene>
<dbReference type="InterPro" id="IPR013100">
    <property type="entry name" value="LEH"/>
</dbReference>
<protein>
    <submittedName>
        <fullName evidence="2 3">Limonene-1,2-epoxide hydrolase</fullName>
    </submittedName>
</protein>
<dbReference type="SUPFAM" id="SSF54427">
    <property type="entry name" value="NTF2-like"/>
    <property type="match status" value="1"/>
</dbReference>
<keyword evidence="4" id="KW-1185">Reference proteome</keyword>
<keyword evidence="3" id="KW-0378">Hydrolase</keyword>
<dbReference type="Proteomes" id="UP000295627">
    <property type="component" value="Unassembled WGS sequence"/>
</dbReference>